<accession>A0ABY2IU35</accession>
<feature type="transmembrane region" description="Helical" evidence="8">
    <location>
        <begin position="74"/>
        <end position="95"/>
    </location>
</feature>
<gene>
    <name evidence="9" type="ORF">E3O46_04830</name>
</gene>
<dbReference type="PANTHER" id="PTHR30269">
    <property type="entry name" value="TRANSMEMBRANE PROTEIN YFCA"/>
    <property type="match status" value="1"/>
</dbReference>
<reference evidence="9 10" key="1">
    <citation type="submission" date="2019-03" db="EMBL/GenBank/DDBJ databases">
        <title>Genomics of glacier-inhabiting Cryobacterium strains.</title>
        <authorList>
            <person name="Liu Q."/>
            <person name="Xin Y.-H."/>
        </authorList>
    </citation>
    <scope>NUCLEOTIDE SEQUENCE [LARGE SCALE GENOMIC DNA]</scope>
    <source>
        <strain evidence="9 10">MDB1-5</strain>
    </source>
</reference>
<comment type="caution">
    <text evidence="9">The sequence shown here is derived from an EMBL/GenBank/DDBJ whole genome shotgun (WGS) entry which is preliminary data.</text>
</comment>
<dbReference type="InterPro" id="IPR002781">
    <property type="entry name" value="TM_pro_TauE-like"/>
</dbReference>
<dbReference type="Pfam" id="PF01925">
    <property type="entry name" value="TauE"/>
    <property type="match status" value="1"/>
</dbReference>
<evidence type="ECO:0000256" key="4">
    <source>
        <dbReference type="ARBA" id="ARBA00022475"/>
    </source>
</evidence>
<dbReference type="PANTHER" id="PTHR30269:SF0">
    <property type="entry name" value="MEMBRANE TRANSPORTER PROTEIN YFCA-RELATED"/>
    <property type="match status" value="1"/>
</dbReference>
<feature type="transmembrane region" description="Helical" evidence="8">
    <location>
        <begin position="250"/>
        <end position="269"/>
    </location>
</feature>
<evidence type="ECO:0000313" key="9">
    <source>
        <dbReference type="EMBL" id="TFC22757.1"/>
    </source>
</evidence>
<organism evidence="9 10">
    <name type="scientific">Cryobacterium glucosi</name>
    <dbReference type="NCBI Taxonomy" id="1259175"/>
    <lineage>
        <taxon>Bacteria</taxon>
        <taxon>Bacillati</taxon>
        <taxon>Actinomycetota</taxon>
        <taxon>Actinomycetes</taxon>
        <taxon>Micrococcales</taxon>
        <taxon>Microbacteriaceae</taxon>
        <taxon>Cryobacterium</taxon>
    </lineage>
</organism>
<evidence type="ECO:0000256" key="2">
    <source>
        <dbReference type="ARBA" id="ARBA00009142"/>
    </source>
</evidence>
<evidence type="ECO:0000256" key="8">
    <source>
        <dbReference type="RuleBase" id="RU363041"/>
    </source>
</evidence>
<dbReference type="InterPro" id="IPR052017">
    <property type="entry name" value="TSUP"/>
</dbReference>
<comment type="subcellular location">
    <subcellularLocation>
        <location evidence="1 8">Cell membrane</location>
        <topology evidence="1 8">Multi-pass membrane protein</topology>
    </subcellularLocation>
</comment>
<feature type="transmembrane region" description="Helical" evidence="8">
    <location>
        <begin position="223"/>
        <end position="244"/>
    </location>
</feature>
<dbReference type="EMBL" id="SOFS01000012">
    <property type="protein sequence ID" value="TFC22757.1"/>
    <property type="molecule type" value="Genomic_DNA"/>
</dbReference>
<keyword evidence="3" id="KW-0813">Transport</keyword>
<dbReference type="RefSeq" id="WP_134447882.1">
    <property type="nucleotide sequence ID" value="NZ_SOFS01000012.1"/>
</dbReference>
<proteinExistence type="inferred from homology"/>
<feature type="transmembrane region" description="Helical" evidence="8">
    <location>
        <begin position="197"/>
        <end position="216"/>
    </location>
</feature>
<dbReference type="Proteomes" id="UP000297604">
    <property type="component" value="Unassembled WGS sequence"/>
</dbReference>
<keyword evidence="7 8" id="KW-0472">Membrane</keyword>
<protein>
    <recommendedName>
        <fullName evidence="8">Probable membrane transporter protein</fullName>
    </recommendedName>
</protein>
<evidence type="ECO:0000256" key="5">
    <source>
        <dbReference type="ARBA" id="ARBA00022692"/>
    </source>
</evidence>
<feature type="transmembrane region" description="Helical" evidence="8">
    <location>
        <begin position="101"/>
        <end position="120"/>
    </location>
</feature>
<evidence type="ECO:0000256" key="6">
    <source>
        <dbReference type="ARBA" id="ARBA00022989"/>
    </source>
</evidence>
<keyword evidence="4 8" id="KW-1003">Cell membrane</keyword>
<evidence type="ECO:0000256" key="1">
    <source>
        <dbReference type="ARBA" id="ARBA00004651"/>
    </source>
</evidence>
<evidence type="ECO:0000256" key="7">
    <source>
        <dbReference type="ARBA" id="ARBA00023136"/>
    </source>
</evidence>
<feature type="transmembrane region" description="Helical" evidence="8">
    <location>
        <begin position="161"/>
        <end position="185"/>
    </location>
</feature>
<evidence type="ECO:0000313" key="10">
    <source>
        <dbReference type="Proteomes" id="UP000297604"/>
    </source>
</evidence>
<comment type="similarity">
    <text evidence="2 8">Belongs to the 4-toluene sulfonate uptake permease (TSUP) (TC 2.A.102) family.</text>
</comment>
<keyword evidence="6 8" id="KW-1133">Transmembrane helix</keyword>
<evidence type="ECO:0000256" key="3">
    <source>
        <dbReference type="ARBA" id="ARBA00022448"/>
    </source>
</evidence>
<name>A0ABY2IU35_9MICO</name>
<feature type="transmembrane region" description="Helical" evidence="8">
    <location>
        <begin position="7"/>
        <end position="35"/>
    </location>
</feature>
<keyword evidence="5 8" id="KW-0812">Transmembrane</keyword>
<keyword evidence="10" id="KW-1185">Reference proteome</keyword>
<sequence length="271" mass="27291">MWPEAFAIAAAGFAAGMINVVVGSGTLITFPILVLLGYPPLVANVSNNLGLVAGGVAGTIGYRREIAAHRGFAFALLPVALAGGLAGATLLLVLPSSAFKAIVPVLILVGILLVAVGPWIQRRIAARTAPASEADAVAAPTAEAAGIPGGRGRRVGIMVSIFILGVYGGYFGAAQGILVVGALGILTTVSLGSLNAVKNLLVTGVNLMASIIFILFARDSIDWAVVGLITVGAGLGGLLGARVGRRLPPTLLRVIIVTVGVVALVNLMLHS</sequence>